<dbReference type="AlphaFoldDB" id="A0A7Z8JYB2"/>
<dbReference type="InterPro" id="IPR027379">
    <property type="entry name" value="CLS_N"/>
</dbReference>
<evidence type="ECO:0000313" key="8">
    <source>
        <dbReference type="EMBL" id="TKR22377.1"/>
    </source>
</evidence>
<keyword evidence="4 6" id="KW-1133">Transmembrane helix</keyword>
<dbReference type="EMBL" id="SZYE01000195">
    <property type="protein sequence ID" value="TKR22377.1"/>
    <property type="molecule type" value="Genomic_DNA"/>
</dbReference>
<keyword evidence="5 6" id="KW-0472">Membrane</keyword>
<evidence type="ECO:0000256" key="2">
    <source>
        <dbReference type="ARBA" id="ARBA00022475"/>
    </source>
</evidence>
<evidence type="ECO:0000256" key="6">
    <source>
        <dbReference type="SAM" id="Phobius"/>
    </source>
</evidence>
<dbReference type="GO" id="GO:0005886">
    <property type="term" value="C:plasma membrane"/>
    <property type="evidence" value="ECO:0007669"/>
    <property type="project" value="UniProtKB-SubCell"/>
</dbReference>
<comment type="caution">
    <text evidence="8">The sequence shown here is derived from an EMBL/GenBank/DDBJ whole genome shotgun (WGS) entry which is preliminary data.</text>
</comment>
<dbReference type="OrthoDB" id="5125307at2"/>
<evidence type="ECO:0000256" key="3">
    <source>
        <dbReference type="ARBA" id="ARBA00022692"/>
    </source>
</evidence>
<sequence length="76" mass="8049">MGHAHAGRRWAELSAGRKVGTVVVTAAQLALTAAAYRDLAKRPPAQVNGPKAAWGLAILVNWVGPIAYFAKGRRTD</sequence>
<keyword evidence="3 6" id="KW-0812">Transmembrane</keyword>
<evidence type="ECO:0000256" key="4">
    <source>
        <dbReference type="ARBA" id="ARBA00022989"/>
    </source>
</evidence>
<evidence type="ECO:0000259" key="7">
    <source>
        <dbReference type="Pfam" id="PF13396"/>
    </source>
</evidence>
<name>A0A7Z8JYB2_9CELL</name>
<accession>A0A7Z8JYB2</accession>
<proteinExistence type="predicted"/>
<feature type="transmembrane region" description="Helical" evidence="6">
    <location>
        <begin position="52"/>
        <end position="70"/>
    </location>
</feature>
<dbReference type="RefSeq" id="WP_154730781.1">
    <property type="nucleotide sequence ID" value="NZ_SZYE01000195.1"/>
</dbReference>
<dbReference type="Pfam" id="PF13396">
    <property type="entry name" value="PLDc_N"/>
    <property type="match status" value="1"/>
</dbReference>
<comment type="subcellular location">
    <subcellularLocation>
        <location evidence="1">Cell membrane</location>
        <topology evidence="1">Multi-pass membrane protein</topology>
    </subcellularLocation>
</comment>
<evidence type="ECO:0000256" key="1">
    <source>
        <dbReference type="ARBA" id="ARBA00004651"/>
    </source>
</evidence>
<feature type="domain" description="Cardiolipin synthase N-terminal" evidence="7">
    <location>
        <begin position="30"/>
        <end position="73"/>
    </location>
</feature>
<organism evidence="8 9">
    <name type="scientific">Cellulomonas hominis</name>
    <dbReference type="NCBI Taxonomy" id="156981"/>
    <lineage>
        <taxon>Bacteria</taxon>
        <taxon>Bacillati</taxon>
        <taxon>Actinomycetota</taxon>
        <taxon>Actinomycetes</taxon>
        <taxon>Micrococcales</taxon>
        <taxon>Cellulomonadaceae</taxon>
        <taxon>Cellulomonas</taxon>
    </lineage>
</organism>
<reference evidence="8 9" key="1">
    <citation type="submission" date="2019-05" db="EMBL/GenBank/DDBJ databases">
        <title>Genome sequence of Cellulomonas hominis strain CS1.</title>
        <authorList>
            <person name="Belmont J."/>
            <person name="Maclea K.S."/>
        </authorList>
    </citation>
    <scope>NUCLEOTIDE SEQUENCE [LARGE SCALE GENOMIC DNA]</scope>
    <source>
        <strain evidence="8 9">CS1</strain>
    </source>
</reference>
<evidence type="ECO:0000313" key="9">
    <source>
        <dbReference type="Proteomes" id="UP000308121"/>
    </source>
</evidence>
<evidence type="ECO:0000256" key="5">
    <source>
        <dbReference type="ARBA" id="ARBA00023136"/>
    </source>
</evidence>
<keyword evidence="2" id="KW-1003">Cell membrane</keyword>
<protein>
    <recommendedName>
        <fullName evidence="7">Cardiolipin synthase N-terminal domain-containing protein</fullName>
    </recommendedName>
</protein>
<dbReference type="Proteomes" id="UP000308121">
    <property type="component" value="Unassembled WGS sequence"/>
</dbReference>
<gene>
    <name evidence="8" type="ORF">FA014_16765</name>
</gene>